<dbReference type="PRINTS" id="PR00077">
    <property type="entry name" value="GPDHDRGNASE"/>
</dbReference>
<dbReference type="InterPro" id="IPR008927">
    <property type="entry name" value="6-PGluconate_DH-like_C_sf"/>
</dbReference>
<evidence type="ECO:0000313" key="4">
    <source>
        <dbReference type="EMBL" id="KAL1555356.1"/>
    </source>
</evidence>
<dbReference type="Pfam" id="PF07479">
    <property type="entry name" value="NAD_Gly3P_dh_C"/>
    <property type="match status" value="1"/>
</dbReference>
<name>A0ABD1HJY8_SALDI</name>
<dbReference type="PANTHER" id="PTHR11728:SF30">
    <property type="entry name" value="GLYCEROL-3-PHOSPHATE DEHYDROGENASE [NAD(+)] GPDHC1, CYTOSOLIC"/>
    <property type="match status" value="1"/>
</dbReference>
<dbReference type="PANTHER" id="PTHR11728">
    <property type="entry name" value="GLYCEROL-3-PHOSPHATE DEHYDROGENASE"/>
    <property type="match status" value="1"/>
</dbReference>
<dbReference type="InterPro" id="IPR013328">
    <property type="entry name" value="6PGD_dom2"/>
</dbReference>
<protein>
    <recommendedName>
        <fullName evidence="2">glycerol-3-phosphate dehydrogenase (NAD(+))</fullName>
        <ecNumber evidence="2">1.1.1.8</ecNumber>
    </recommendedName>
</protein>
<dbReference type="Gene3D" id="1.10.1040.10">
    <property type="entry name" value="N-(1-d-carboxylethyl)-l-norvaline Dehydrogenase, domain 2"/>
    <property type="match status" value="1"/>
</dbReference>
<dbReference type="SUPFAM" id="SSF48179">
    <property type="entry name" value="6-phosphogluconate dehydrogenase C-terminal domain-like"/>
    <property type="match status" value="1"/>
</dbReference>
<keyword evidence="5" id="KW-1185">Reference proteome</keyword>
<proteinExistence type="inferred from homology"/>
<evidence type="ECO:0000313" key="5">
    <source>
        <dbReference type="Proteomes" id="UP001567538"/>
    </source>
</evidence>
<dbReference type="InterPro" id="IPR006109">
    <property type="entry name" value="G3P_DH_NAD-dep_C"/>
</dbReference>
<dbReference type="GO" id="GO:0141152">
    <property type="term" value="F:glycerol-3-phosphate dehydrogenase (NAD+) activity"/>
    <property type="evidence" value="ECO:0007669"/>
    <property type="project" value="UniProtKB-EC"/>
</dbReference>
<comment type="caution">
    <text evidence="4">The sequence shown here is derived from an EMBL/GenBank/DDBJ whole genome shotgun (WGS) entry which is preliminary data.</text>
</comment>
<keyword evidence="4" id="KW-0560">Oxidoreductase</keyword>
<feature type="domain" description="Glycerol-3-phosphate dehydrogenase NAD-dependent C-terminal" evidence="3">
    <location>
        <begin position="118"/>
        <end position="190"/>
    </location>
</feature>
<accession>A0ABD1HJY8</accession>
<evidence type="ECO:0000256" key="2">
    <source>
        <dbReference type="ARBA" id="ARBA00013218"/>
    </source>
</evidence>
<evidence type="ECO:0000259" key="3">
    <source>
        <dbReference type="Pfam" id="PF07479"/>
    </source>
</evidence>
<comment type="similarity">
    <text evidence="1">Belongs to the NAD-dependent glycerol-3-phosphate dehydrogenase family.</text>
</comment>
<dbReference type="EMBL" id="JBEAFC010000006">
    <property type="protein sequence ID" value="KAL1555356.1"/>
    <property type="molecule type" value="Genomic_DNA"/>
</dbReference>
<dbReference type="Gene3D" id="3.40.50.720">
    <property type="entry name" value="NAD(P)-binding Rossmann-like Domain"/>
    <property type="match status" value="1"/>
</dbReference>
<sequence length="264" mass="28921">MLFGMLTLSSTACLRLRHVNSLRRLGVIGIPMPVIISLAKGIEAELNSCPRIITPTQMISQASGVSIEKILCLGGPNIASEICNKEYANVSICGSEKWRLALAKFLRQPQFIVWDNSDVITHEVMGGLKNVYAIGAGMVAALTKESATGKSVYFAHCTSEMIFIAHLLTEEPEKLAGQLLADTNYSSTSQLVINQLADLVCLKTGVSAIEAFYELLRQPSLNVLHSDSNKQIAPVELCSILEILYKIRVNEIVQFLDTYSYIPT</sequence>
<dbReference type="AlphaFoldDB" id="A0ABD1HJY8"/>
<organism evidence="4 5">
    <name type="scientific">Salvia divinorum</name>
    <name type="common">Maria pastora</name>
    <name type="synonym">Diviner's sage</name>
    <dbReference type="NCBI Taxonomy" id="28513"/>
    <lineage>
        <taxon>Eukaryota</taxon>
        <taxon>Viridiplantae</taxon>
        <taxon>Streptophyta</taxon>
        <taxon>Embryophyta</taxon>
        <taxon>Tracheophyta</taxon>
        <taxon>Spermatophyta</taxon>
        <taxon>Magnoliopsida</taxon>
        <taxon>eudicotyledons</taxon>
        <taxon>Gunneridae</taxon>
        <taxon>Pentapetalae</taxon>
        <taxon>asterids</taxon>
        <taxon>lamiids</taxon>
        <taxon>Lamiales</taxon>
        <taxon>Lamiaceae</taxon>
        <taxon>Nepetoideae</taxon>
        <taxon>Mentheae</taxon>
        <taxon>Salviinae</taxon>
        <taxon>Salvia</taxon>
        <taxon>Salvia subgen. Calosphace</taxon>
    </lineage>
</organism>
<reference evidence="4 5" key="1">
    <citation type="submission" date="2024-06" db="EMBL/GenBank/DDBJ databases">
        <title>A chromosome level genome sequence of Diviner's sage (Salvia divinorum).</title>
        <authorList>
            <person name="Ford S.A."/>
            <person name="Ro D.-K."/>
            <person name="Ness R.W."/>
            <person name="Phillips M.A."/>
        </authorList>
    </citation>
    <scope>NUCLEOTIDE SEQUENCE [LARGE SCALE GENOMIC DNA]</scope>
    <source>
        <strain evidence="4">SAF-2024a</strain>
        <tissue evidence="4">Leaf</tissue>
    </source>
</reference>
<dbReference type="EC" id="1.1.1.8" evidence="2"/>
<dbReference type="InterPro" id="IPR006168">
    <property type="entry name" value="G3P_DH_NAD-dep"/>
</dbReference>
<dbReference type="Proteomes" id="UP001567538">
    <property type="component" value="Unassembled WGS sequence"/>
</dbReference>
<gene>
    <name evidence="4" type="ORF">AAHA92_15810</name>
</gene>
<evidence type="ECO:0000256" key="1">
    <source>
        <dbReference type="ARBA" id="ARBA00011009"/>
    </source>
</evidence>